<keyword evidence="2" id="KW-1185">Reference proteome</keyword>
<evidence type="ECO:0000313" key="1">
    <source>
        <dbReference type="EMBL" id="KAJ2983503.1"/>
    </source>
</evidence>
<dbReference type="EMBL" id="JAPDGR010001368">
    <property type="protein sequence ID" value="KAJ2983503.1"/>
    <property type="molecule type" value="Genomic_DNA"/>
</dbReference>
<organism evidence="1 2">
    <name type="scientific">Xylaria curta</name>
    <dbReference type="NCBI Taxonomy" id="42375"/>
    <lineage>
        <taxon>Eukaryota</taxon>
        <taxon>Fungi</taxon>
        <taxon>Dikarya</taxon>
        <taxon>Ascomycota</taxon>
        <taxon>Pezizomycotina</taxon>
        <taxon>Sordariomycetes</taxon>
        <taxon>Xylariomycetidae</taxon>
        <taxon>Xylariales</taxon>
        <taxon>Xylariaceae</taxon>
        <taxon>Xylaria</taxon>
    </lineage>
</organism>
<reference evidence="1" key="1">
    <citation type="submission" date="2022-10" db="EMBL/GenBank/DDBJ databases">
        <title>Genome Sequence of Xylaria curta.</title>
        <authorList>
            <person name="Buettner E."/>
        </authorList>
    </citation>
    <scope>NUCLEOTIDE SEQUENCE</scope>
    <source>
        <strain evidence="1">Babe10</strain>
    </source>
</reference>
<proteinExistence type="predicted"/>
<evidence type="ECO:0000313" key="2">
    <source>
        <dbReference type="Proteomes" id="UP001143856"/>
    </source>
</evidence>
<accession>A0ACC1NWJ7</accession>
<dbReference type="Proteomes" id="UP001143856">
    <property type="component" value="Unassembled WGS sequence"/>
</dbReference>
<gene>
    <name evidence="1" type="ORF">NUW58_g6238</name>
</gene>
<name>A0ACC1NWJ7_9PEZI</name>
<comment type="caution">
    <text evidence="1">The sequence shown here is derived from an EMBL/GenBank/DDBJ whole genome shotgun (WGS) entry which is preliminary data.</text>
</comment>
<protein>
    <submittedName>
        <fullName evidence="1">Uncharacterized protein</fullName>
    </submittedName>
</protein>
<sequence>MKTQTFVIAAGLAPLVAGHGYLTIPKSRTRLGSEAGKDTCPECSILEPVSAWPDLDVAPVGRSGPCGYNARVSVDYNQPSTQFGWGINPVVTYNAGQTIDVQWCVDNNGDHGGMFTYPDMPGPSFGQQIPGPELPADHAEKQAAEDCFDKGLLSCTDVSGQSCNFSADCSPGQPCWRNDWFTMQRVQRWQPARLPGCR</sequence>